<sequence length="69" mass="8288">MSNFSELKKKQTDFLKPHYYQITGFKKSKSFPIQVLLQNNSNKNKQIYCFQFLSNPKTNGYLYFLNIIR</sequence>
<organism evidence="1 2">
    <name type="scientific">Leptospira noguchii str. 2007001578</name>
    <dbReference type="NCBI Taxonomy" id="1049974"/>
    <lineage>
        <taxon>Bacteria</taxon>
        <taxon>Pseudomonadati</taxon>
        <taxon>Spirochaetota</taxon>
        <taxon>Spirochaetia</taxon>
        <taxon>Leptospirales</taxon>
        <taxon>Leptospiraceae</taxon>
        <taxon>Leptospira</taxon>
    </lineage>
</organism>
<reference evidence="1 2" key="1">
    <citation type="submission" date="2013-01" db="EMBL/GenBank/DDBJ databases">
        <authorList>
            <person name="Harkins D.M."/>
            <person name="Durkin A.S."/>
            <person name="Brinkac L.M."/>
            <person name="Haft D.H."/>
            <person name="Selengut J.D."/>
            <person name="Sanka R."/>
            <person name="DePew J."/>
            <person name="Purushe J."/>
            <person name="Whelen A.C."/>
            <person name="Vinetz J.M."/>
            <person name="Sutton G.G."/>
            <person name="Nierman W.C."/>
            <person name="Fouts D.E."/>
        </authorList>
    </citation>
    <scope>NUCLEOTIDE SEQUENCE [LARGE SCALE GENOMIC DNA]</scope>
    <source>
        <strain evidence="1 2">2007001578</strain>
    </source>
</reference>
<keyword evidence="2" id="KW-1185">Reference proteome</keyword>
<dbReference type="Proteomes" id="UP000012099">
    <property type="component" value="Unassembled WGS sequence"/>
</dbReference>
<name>A0ABN0J336_9LEPT</name>
<proteinExistence type="predicted"/>
<evidence type="ECO:0000313" key="2">
    <source>
        <dbReference type="Proteomes" id="UP000012099"/>
    </source>
</evidence>
<comment type="caution">
    <text evidence="1">The sequence shown here is derived from an EMBL/GenBank/DDBJ whole genome shotgun (WGS) entry which is preliminary data.</text>
</comment>
<accession>A0ABN0J336</accession>
<gene>
    <name evidence="1" type="ORF">LEP1GSC035_4417</name>
</gene>
<protein>
    <submittedName>
        <fullName evidence="1">Uncharacterized protein</fullName>
    </submittedName>
</protein>
<dbReference type="EMBL" id="AHMH02000056">
    <property type="protein sequence ID" value="EMN01282.1"/>
    <property type="molecule type" value="Genomic_DNA"/>
</dbReference>
<evidence type="ECO:0000313" key="1">
    <source>
        <dbReference type="EMBL" id="EMN01282.1"/>
    </source>
</evidence>